<reference evidence="1 2" key="1">
    <citation type="submission" date="2018-10" db="EMBL/GenBank/DDBJ databases">
        <title>Comparative analysis of microorganisms from saline springs in Andes Mountain Range, Colombia.</title>
        <authorList>
            <person name="Rubin E."/>
        </authorList>
    </citation>
    <scope>NUCLEOTIDE SEQUENCE [LARGE SCALE GENOMIC DNA]</scope>
    <source>
        <strain evidence="1 2">USBA 36</strain>
    </source>
</reference>
<evidence type="ECO:0000313" key="1">
    <source>
        <dbReference type="EMBL" id="RKQ69880.1"/>
    </source>
</evidence>
<sequence>MARTLPYTARTQSGGTLDFSFPLHKDTASPMRVSQLVTTILGALDQDVRTLGETANGDVLQALAMALAVRTAMIPAPALTTTAMAHQLVDEALGAVETATHSGPDASPDSGTA</sequence>
<dbReference type="RefSeq" id="WP_121219330.1">
    <property type="nucleotide sequence ID" value="NZ_RBIG01000002.1"/>
</dbReference>
<gene>
    <name evidence="1" type="ORF">BCL74_1814</name>
</gene>
<dbReference type="AlphaFoldDB" id="A0A420WFV6"/>
<proteinExistence type="predicted"/>
<dbReference type="EMBL" id="RBIG01000002">
    <property type="protein sequence ID" value="RKQ69880.1"/>
    <property type="molecule type" value="Genomic_DNA"/>
</dbReference>
<evidence type="ECO:0000313" key="2">
    <source>
        <dbReference type="Proteomes" id="UP000277424"/>
    </source>
</evidence>
<accession>A0A420WFV6</accession>
<dbReference type="OrthoDB" id="5784131at2"/>
<dbReference type="Proteomes" id="UP000277424">
    <property type="component" value="Unassembled WGS sequence"/>
</dbReference>
<protein>
    <submittedName>
        <fullName evidence="1">Uncharacterized protein</fullName>
    </submittedName>
</protein>
<name>A0A420WFV6_9PROT</name>
<comment type="caution">
    <text evidence="1">The sequence shown here is derived from an EMBL/GenBank/DDBJ whole genome shotgun (WGS) entry which is preliminary data.</text>
</comment>
<organism evidence="1 2">
    <name type="scientific">Oceanibaculum indicum</name>
    <dbReference type="NCBI Taxonomy" id="526216"/>
    <lineage>
        <taxon>Bacteria</taxon>
        <taxon>Pseudomonadati</taxon>
        <taxon>Pseudomonadota</taxon>
        <taxon>Alphaproteobacteria</taxon>
        <taxon>Rhodospirillales</taxon>
        <taxon>Oceanibaculaceae</taxon>
        <taxon>Oceanibaculum</taxon>
    </lineage>
</organism>